<gene>
    <name evidence="3" type="primary">avt5</name>
    <name evidence="3" type="ORF">SNAT2548_LOCUS8924</name>
</gene>
<proteinExistence type="predicted"/>
<keyword evidence="2" id="KW-0732">Signal</keyword>
<evidence type="ECO:0000256" key="1">
    <source>
        <dbReference type="SAM" id="Coils"/>
    </source>
</evidence>
<feature type="signal peptide" evidence="2">
    <location>
        <begin position="1"/>
        <end position="25"/>
    </location>
</feature>
<organism evidence="3 4">
    <name type="scientific">Symbiodinium natans</name>
    <dbReference type="NCBI Taxonomy" id="878477"/>
    <lineage>
        <taxon>Eukaryota</taxon>
        <taxon>Sar</taxon>
        <taxon>Alveolata</taxon>
        <taxon>Dinophyceae</taxon>
        <taxon>Suessiales</taxon>
        <taxon>Symbiodiniaceae</taxon>
        <taxon>Symbiodinium</taxon>
    </lineage>
</organism>
<accession>A0A812KB18</accession>
<comment type="caution">
    <text evidence="3">The sequence shown here is derived from an EMBL/GenBank/DDBJ whole genome shotgun (WGS) entry which is preliminary data.</text>
</comment>
<evidence type="ECO:0000256" key="2">
    <source>
        <dbReference type="SAM" id="SignalP"/>
    </source>
</evidence>
<protein>
    <submittedName>
        <fullName evidence="3">Avt5 protein</fullName>
    </submittedName>
</protein>
<name>A0A812KB18_9DINO</name>
<dbReference type="AlphaFoldDB" id="A0A812KB18"/>
<dbReference type="Proteomes" id="UP000604046">
    <property type="component" value="Unassembled WGS sequence"/>
</dbReference>
<feature type="coiled-coil region" evidence="1">
    <location>
        <begin position="57"/>
        <end position="100"/>
    </location>
</feature>
<keyword evidence="4" id="KW-1185">Reference proteome</keyword>
<dbReference type="EMBL" id="CAJNDS010000669">
    <property type="protein sequence ID" value="CAE7227083.1"/>
    <property type="molecule type" value="Genomic_DNA"/>
</dbReference>
<reference evidence="3" key="1">
    <citation type="submission" date="2021-02" db="EMBL/GenBank/DDBJ databases">
        <authorList>
            <person name="Dougan E. K."/>
            <person name="Rhodes N."/>
            <person name="Thang M."/>
            <person name="Chan C."/>
        </authorList>
    </citation>
    <scope>NUCLEOTIDE SEQUENCE</scope>
</reference>
<keyword evidence="1" id="KW-0175">Coiled coil</keyword>
<sequence length="118" mass="13825">MCPTRRFREVFQDIFVWAVVTLADALAPSSEYVAVEILESGPNLPSNSREVREAYRKKKFEEEQKASERRLIQKEREAEIQAAAEKKKQDLERLQRLRDHNILRKEKERIARLAAMAA</sequence>
<feature type="chain" id="PRO_5032557470" evidence="2">
    <location>
        <begin position="26"/>
        <end position="118"/>
    </location>
</feature>
<evidence type="ECO:0000313" key="3">
    <source>
        <dbReference type="EMBL" id="CAE7227083.1"/>
    </source>
</evidence>
<evidence type="ECO:0000313" key="4">
    <source>
        <dbReference type="Proteomes" id="UP000604046"/>
    </source>
</evidence>